<dbReference type="SMART" id="SM00388">
    <property type="entry name" value="HisKA"/>
    <property type="match status" value="1"/>
</dbReference>
<keyword evidence="9" id="KW-0812">Transmembrane</keyword>
<keyword evidence="9" id="KW-1133">Transmembrane helix</keyword>
<feature type="transmembrane region" description="Helical" evidence="9">
    <location>
        <begin position="304"/>
        <end position="329"/>
    </location>
</feature>
<feature type="transmembrane region" description="Helical" evidence="9">
    <location>
        <begin position="238"/>
        <end position="258"/>
    </location>
</feature>
<evidence type="ECO:0000313" key="13">
    <source>
        <dbReference type="Proteomes" id="UP001596028"/>
    </source>
</evidence>
<evidence type="ECO:0000256" key="5">
    <source>
        <dbReference type="ARBA" id="ARBA00022741"/>
    </source>
</evidence>
<keyword evidence="3" id="KW-0597">Phosphoprotein</keyword>
<dbReference type="InterPro" id="IPR036097">
    <property type="entry name" value="HisK_dim/P_sf"/>
</dbReference>
<reference evidence="13" key="1">
    <citation type="journal article" date="2019" name="Int. J. Syst. Evol. Microbiol.">
        <title>The Global Catalogue of Microorganisms (GCM) 10K type strain sequencing project: providing services to taxonomists for standard genome sequencing and annotation.</title>
        <authorList>
            <consortium name="The Broad Institute Genomics Platform"/>
            <consortium name="The Broad Institute Genome Sequencing Center for Infectious Disease"/>
            <person name="Wu L."/>
            <person name="Ma J."/>
        </authorList>
    </citation>
    <scope>NUCLEOTIDE SEQUENCE [LARGE SCALE GENOMIC DNA]</scope>
    <source>
        <strain evidence="13">CCUG 49571</strain>
    </source>
</reference>
<dbReference type="SUPFAM" id="SSF47384">
    <property type="entry name" value="Homodimeric domain of signal transducing histidine kinase"/>
    <property type="match status" value="1"/>
</dbReference>
<evidence type="ECO:0000256" key="7">
    <source>
        <dbReference type="ARBA" id="ARBA00022840"/>
    </source>
</evidence>
<protein>
    <recommendedName>
        <fullName evidence="2">histidine kinase</fullName>
        <ecNumber evidence="2">2.7.13.3</ecNumber>
    </recommendedName>
</protein>
<evidence type="ECO:0000256" key="8">
    <source>
        <dbReference type="ARBA" id="ARBA00023012"/>
    </source>
</evidence>
<dbReference type="Pfam" id="PF00512">
    <property type="entry name" value="HisKA"/>
    <property type="match status" value="1"/>
</dbReference>
<dbReference type="SUPFAM" id="SSF55874">
    <property type="entry name" value="ATPase domain of HSP90 chaperone/DNA topoisomerase II/histidine kinase"/>
    <property type="match status" value="1"/>
</dbReference>
<dbReference type="Pfam" id="PF02518">
    <property type="entry name" value="HATPase_c"/>
    <property type="match status" value="1"/>
</dbReference>
<dbReference type="PANTHER" id="PTHR43065:SF46">
    <property type="entry name" value="C4-DICARBOXYLATE TRANSPORT SENSOR PROTEIN DCTB"/>
    <property type="match status" value="1"/>
</dbReference>
<keyword evidence="10" id="KW-0732">Signal</keyword>
<feature type="transmembrane region" description="Helical" evidence="9">
    <location>
        <begin position="279"/>
        <end position="298"/>
    </location>
</feature>
<proteinExistence type="predicted"/>
<dbReference type="Proteomes" id="UP001596028">
    <property type="component" value="Unassembled WGS sequence"/>
</dbReference>
<dbReference type="PRINTS" id="PR00344">
    <property type="entry name" value="BCTRLSENSOR"/>
</dbReference>
<keyword evidence="6" id="KW-0418">Kinase</keyword>
<keyword evidence="5" id="KW-0547">Nucleotide-binding</keyword>
<dbReference type="InterPro" id="IPR003661">
    <property type="entry name" value="HisK_dim/P_dom"/>
</dbReference>
<evidence type="ECO:0000256" key="6">
    <source>
        <dbReference type="ARBA" id="ARBA00022777"/>
    </source>
</evidence>
<gene>
    <name evidence="12" type="ORF">ACFO3S_08265</name>
</gene>
<evidence type="ECO:0000256" key="4">
    <source>
        <dbReference type="ARBA" id="ARBA00022679"/>
    </source>
</evidence>
<sequence>MKLVRRLSAWRSFSLLAFLFILAPQPANAQHHSVTLQQWQIHYISDGVAGDVPPADEAAWMEASIGDPKTVLPDGSRGVWVRLTLPPTSSWISPGILADRLYGHHLSVYHGEQLLLDSSRDFAFDLNKLVMPISPIDEPTELHVRILTTGERAGLLNGVRLDDFNELSERFISRDIPDVLLGSGIAFLGLIMLICTGYLHRRQRSTWISLCLIALTTGMLMVFYSPLPYIYFKEYGQLLLILFDASMFVLFPALNYYIDQMFEGQFRFFTRFRYFQAGYSALCLLALAVYALTNGRYYDPYHLVSNLIFGVIILTQLVLIVVLSVIHALKGNKNSIILSMGMFLLAILGTTDMTLYYLSGKTYVLFLWKFGVIALMVTLVIILARRISADYAMLVNYSKELELYNHRLERTEKLKIISDLAASVAHEVRNPLQVTRGFLQLLSGKSDEKNKPFFDLATNELDRAAAIITDFLTFAKPELETVSVLDLSEELQKIEAMMTPLAAMHGTVLRFSSEPGLIFQGNSSKLKQAFINIVKNSLEATGTNGRIEVSAVAENGEIVIRVKDNGEGMEEEQIAKLGVPFFSTKAKGTGLGLMVTFRIIEVMKGTIEFRSVKKQGTEAIIRFPLMASKEQLNPSSGAGA</sequence>
<dbReference type="EMBL" id="JBHSEP010000004">
    <property type="protein sequence ID" value="MFC4598233.1"/>
    <property type="molecule type" value="Genomic_DNA"/>
</dbReference>
<feature type="transmembrane region" description="Helical" evidence="9">
    <location>
        <begin position="207"/>
        <end position="232"/>
    </location>
</feature>
<feature type="domain" description="Histidine kinase" evidence="11">
    <location>
        <begin position="423"/>
        <end position="627"/>
    </location>
</feature>
<feature type="transmembrane region" description="Helical" evidence="9">
    <location>
        <begin position="363"/>
        <end position="384"/>
    </location>
</feature>
<evidence type="ECO:0000259" key="11">
    <source>
        <dbReference type="PROSITE" id="PS50109"/>
    </source>
</evidence>
<dbReference type="RefSeq" id="WP_378094268.1">
    <property type="nucleotide sequence ID" value="NZ_JBHSEP010000004.1"/>
</dbReference>
<dbReference type="PANTHER" id="PTHR43065">
    <property type="entry name" value="SENSOR HISTIDINE KINASE"/>
    <property type="match status" value="1"/>
</dbReference>
<dbReference type="Gene3D" id="3.30.565.10">
    <property type="entry name" value="Histidine kinase-like ATPase, C-terminal domain"/>
    <property type="match status" value="1"/>
</dbReference>
<evidence type="ECO:0000256" key="1">
    <source>
        <dbReference type="ARBA" id="ARBA00000085"/>
    </source>
</evidence>
<dbReference type="CDD" id="cd00082">
    <property type="entry name" value="HisKA"/>
    <property type="match status" value="1"/>
</dbReference>
<dbReference type="PROSITE" id="PS50109">
    <property type="entry name" value="HIS_KIN"/>
    <property type="match status" value="1"/>
</dbReference>
<keyword evidence="4" id="KW-0808">Transferase</keyword>
<evidence type="ECO:0000256" key="10">
    <source>
        <dbReference type="SAM" id="SignalP"/>
    </source>
</evidence>
<dbReference type="Gene3D" id="1.10.287.130">
    <property type="match status" value="1"/>
</dbReference>
<dbReference type="InterPro" id="IPR005467">
    <property type="entry name" value="His_kinase_dom"/>
</dbReference>
<feature type="chain" id="PRO_5046595645" description="histidine kinase" evidence="10">
    <location>
        <begin position="30"/>
        <end position="640"/>
    </location>
</feature>
<feature type="transmembrane region" description="Helical" evidence="9">
    <location>
        <begin position="179"/>
        <end position="200"/>
    </location>
</feature>
<evidence type="ECO:0000256" key="9">
    <source>
        <dbReference type="SAM" id="Phobius"/>
    </source>
</evidence>
<dbReference type="InterPro" id="IPR036890">
    <property type="entry name" value="HATPase_C_sf"/>
</dbReference>
<dbReference type="EC" id="2.7.13.3" evidence="2"/>
<feature type="signal peptide" evidence="10">
    <location>
        <begin position="1"/>
        <end position="29"/>
    </location>
</feature>
<accession>A0ABV9F8D9</accession>
<dbReference type="InterPro" id="IPR004358">
    <property type="entry name" value="Sig_transdc_His_kin-like_C"/>
</dbReference>
<dbReference type="SMART" id="SM00387">
    <property type="entry name" value="HATPase_c"/>
    <property type="match status" value="1"/>
</dbReference>
<keyword evidence="8" id="KW-0902">Two-component regulatory system</keyword>
<keyword evidence="9" id="KW-0472">Membrane</keyword>
<comment type="catalytic activity">
    <reaction evidence="1">
        <text>ATP + protein L-histidine = ADP + protein N-phospho-L-histidine.</text>
        <dbReference type="EC" id="2.7.13.3"/>
    </reaction>
</comment>
<organism evidence="12 13">
    <name type="scientific">Cohnella hongkongensis</name>
    <dbReference type="NCBI Taxonomy" id="178337"/>
    <lineage>
        <taxon>Bacteria</taxon>
        <taxon>Bacillati</taxon>
        <taxon>Bacillota</taxon>
        <taxon>Bacilli</taxon>
        <taxon>Bacillales</taxon>
        <taxon>Paenibacillaceae</taxon>
        <taxon>Cohnella</taxon>
    </lineage>
</organism>
<name>A0ABV9F8D9_9BACL</name>
<evidence type="ECO:0000256" key="3">
    <source>
        <dbReference type="ARBA" id="ARBA00022553"/>
    </source>
</evidence>
<keyword evidence="7 12" id="KW-0067">ATP-binding</keyword>
<evidence type="ECO:0000256" key="2">
    <source>
        <dbReference type="ARBA" id="ARBA00012438"/>
    </source>
</evidence>
<dbReference type="GO" id="GO:0005524">
    <property type="term" value="F:ATP binding"/>
    <property type="evidence" value="ECO:0007669"/>
    <property type="project" value="UniProtKB-KW"/>
</dbReference>
<dbReference type="InterPro" id="IPR003594">
    <property type="entry name" value="HATPase_dom"/>
</dbReference>
<comment type="caution">
    <text evidence="12">The sequence shown here is derived from an EMBL/GenBank/DDBJ whole genome shotgun (WGS) entry which is preliminary data.</text>
</comment>
<keyword evidence="13" id="KW-1185">Reference proteome</keyword>
<feature type="transmembrane region" description="Helical" evidence="9">
    <location>
        <begin position="336"/>
        <end position="357"/>
    </location>
</feature>
<evidence type="ECO:0000313" key="12">
    <source>
        <dbReference type="EMBL" id="MFC4598233.1"/>
    </source>
</evidence>